<dbReference type="GO" id="GO:0008883">
    <property type="term" value="F:glutamyl-tRNA reductase activity"/>
    <property type="evidence" value="ECO:0007669"/>
    <property type="project" value="UniProtKB-UniRule"/>
</dbReference>
<feature type="domain" description="Glutamyl-tRNA reductase N-terminal" evidence="17">
    <location>
        <begin position="6"/>
        <end position="154"/>
    </location>
</feature>
<evidence type="ECO:0000256" key="8">
    <source>
        <dbReference type="ARBA" id="ARBA00068659"/>
    </source>
</evidence>
<evidence type="ECO:0000256" key="6">
    <source>
        <dbReference type="ARBA" id="ARBA00023244"/>
    </source>
</evidence>
<evidence type="ECO:0000256" key="7">
    <source>
        <dbReference type="ARBA" id="ARBA00047464"/>
    </source>
</evidence>
<dbReference type="InterPro" id="IPR018214">
    <property type="entry name" value="GluRdtase_CS"/>
</dbReference>
<keyword evidence="6 9" id="KW-0627">Porphyrin biosynthesis</keyword>
<dbReference type="Pfam" id="PF01488">
    <property type="entry name" value="Shikimate_DH"/>
    <property type="match status" value="1"/>
</dbReference>
<evidence type="ECO:0000256" key="4">
    <source>
        <dbReference type="ARBA" id="ARBA00022857"/>
    </source>
</evidence>
<evidence type="ECO:0000256" key="5">
    <source>
        <dbReference type="ARBA" id="ARBA00023002"/>
    </source>
</evidence>
<evidence type="ECO:0000313" key="18">
    <source>
        <dbReference type="EMBL" id="ONM44512.1"/>
    </source>
</evidence>
<dbReference type="PROSITE" id="PS00747">
    <property type="entry name" value="GLUTR"/>
    <property type="match status" value="1"/>
</dbReference>
<dbReference type="InterPro" id="IPR015896">
    <property type="entry name" value="4pyrrol_synth_GluRdtase_dimer"/>
</dbReference>
<feature type="domain" description="Tetrapyrrole biosynthesis glutamyl-tRNA reductase dimerisation" evidence="15">
    <location>
        <begin position="318"/>
        <end position="415"/>
    </location>
</feature>
<feature type="active site" description="Nucleophile" evidence="9 10">
    <location>
        <position position="50"/>
    </location>
</feature>
<dbReference type="Pfam" id="PF00745">
    <property type="entry name" value="GlutR_dimer"/>
    <property type="match status" value="1"/>
</dbReference>
<dbReference type="Gene3D" id="3.40.50.720">
    <property type="entry name" value="NAD(P)-binding Rossmann-like Domain"/>
    <property type="match status" value="1"/>
</dbReference>
<evidence type="ECO:0000256" key="13">
    <source>
        <dbReference type="PIRSR" id="PIRSR000445-4"/>
    </source>
</evidence>
<comment type="caution">
    <text evidence="18">The sequence shown here is derived from an EMBL/GenBank/DDBJ whole genome shotgun (WGS) entry which is preliminary data.</text>
</comment>
<evidence type="ECO:0000256" key="1">
    <source>
        <dbReference type="ARBA" id="ARBA00005059"/>
    </source>
</evidence>
<dbReference type="PANTHER" id="PTHR43013:SF1">
    <property type="entry name" value="GLUTAMYL-TRNA REDUCTASE"/>
    <property type="match status" value="1"/>
</dbReference>
<evidence type="ECO:0000256" key="11">
    <source>
        <dbReference type="PIRSR" id="PIRSR000445-2"/>
    </source>
</evidence>
<comment type="domain">
    <text evidence="9">Possesses an unusual extended V-shaped dimeric structure with each monomer consisting of three distinct domains arranged along a curved 'spinal' alpha-helix. The N-terminal catalytic domain specifically recognizes the glutamate moiety of the substrate. The second domain is the NADPH-binding domain, and the third C-terminal domain is responsible for dimerization.</text>
</comment>
<evidence type="ECO:0000313" key="19">
    <source>
        <dbReference type="Proteomes" id="UP000242847"/>
    </source>
</evidence>
<sequence length="431" mass="47074">MGFIALGINHRTAGVEVRERVSFSPEQLPDALQRLRAEAGADEVAILSTCNRTELYCAQDRLDAERLVEWVARFHGMTADEIRRSSYLHQDAGAVNHMMRVAAGLDSLVLGEPQILGQMKDAWQAARTAGTLGPYLDRLFQSTFSMAKQVRTDTAIGENPVSVAFAAVSLARQIFADLRRSTALLIGAGETIGLVARHLFEQGVGRIIVANRTLQRAELLSEPLGGQAIVLTQIPDILAECDVVISSTASPLPILGKGAVERALKQRRHKPMFMVDIAVPRDIEPEVGSLSDVYLYTVDDLHEVIEENLRSRQGAAEAAERLIELGTGDFMQRLRALAAVDVLRSYRQKAEQARDQELQKALAKLQRGADPALVMAEMARMLTNKLLHDPSVQLKQMTAQGRVEALALAQELFALGDSAPGNRNNSAQGDS</sequence>
<dbReference type="EC" id="1.2.1.70" evidence="3 9"/>
<comment type="similarity">
    <text evidence="2 9 14">Belongs to the glutamyl-tRNA reductase family.</text>
</comment>
<comment type="function">
    <text evidence="9">Catalyzes the NADPH-dependent reduction of glutamyl-tRNA(Glu) to glutamate 1-semialdehyde (GSA).</text>
</comment>
<feature type="domain" description="Quinate/shikimate 5-dehydrogenase/glutamyl-tRNA reductase" evidence="16">
    <location>
        <begin position="170"/>
        <end position="304"/>
    </location>
</feature>
<reference evidence="18 19" key="1">
    <citation type="submission" date="2017-01" db="EMBL/GenBank/DDBJ databases">
        <title>Draft genome sequence of Pseudomonas pachastrellae type strain CCUG 46540T from a deep sea.</title>
        <authorList>
            <person name="Gomila M."/>
            <person name="Mulet M."/>
            <person name="Lalucat J."/>
            <person name="Garcia-Valdes E."/>
        </authorList>
    </citation>
    <scope>NUCLEOTIDE SEQUENCE [LARGE SCALE GENOMIC DNA]</scope>
    <source>
        <strain evidence="18 19">CCUG 46540</strain>
    </source>
</reference>
<dbReference type="InterPro" id="IPR036291">
    <property type="entry name" value="NAD(P)-bd_dom_sf"/>
</dbReference>
<dbReference type="PIRSF" id="PIRSF000445">
    <property type="entry name" value="4pyrrol_synth_GluRdtase"/>
    <property type="match status" value="1"/>
</dbReference>
<evidence type="ECO:0000259" key="17">
    <source>
        <dbReference type="Pfam" id="PF05201"/>
    </source>
</evidence>
<evidence type="ECO:0000256" key="3">
    <source>
        <dbReference type="ARBA" id="ARBA00012970"/>
    </source>
</evidence>
<comment type="subunit">
    <text evidence="9">Homodimer.</text>
</comment>
<comment type="pathway">
    <text evidence="1 9 14">Porphyrin-containing compound metabolism; protoporphyrin-IX biosynthesis; 5-aminolevulinate from L-glutamyl-tRNA(Glu): step 1/2.</text>
</comment>
<organism evidence="18 19">
    <name type="scientific">Halopseudomonas pachastrellae</name>
    <dbReference type="NCBI Taxonomy" id="254161"/>
    <lineage>
        <taxon>Bacteria</taxon>
        <taxon>Pseudomonadati</taxon>
        <taxon>Pseudomonadota</taxon>
        <taxon>Gammaproteobacteria</taxon>
        <taxon>Pseudomonadales</taxon>
        <taxon>Pseudomonadaceae</taxon>
        <taxon>Halopseudomonas</taxon>
    </lineage>
</organism>
<comment type="catalytic activity">
    <reaction evidence="7 9 14">
        <text>(S)-4-amino-5-oxopentanoate + tRNA(Glu) + NADP(+) = L-glutamyl-tRNA(Glu) + NADPH + H(+)</text>
        <dbReference type="Rhea" id="RHEA:12344"/>
        <dbReference type="Rhea" id="RHEA-COMP:9663"/>
        <dbReference type="Rhea" id="RHEA-COMP:9680"/>
        <dbReference type="ChEBI" id="CHEBI:15378"/>
        <dbReference type="ChEBI" id="CHEBI:57501"/>
        <dbReference type="ChEBI" id="CHEBI:57783"/>
        <dbReference type="ChEBI" id="CHEBI:58349"/>
        <dbReference type="ChEBI" id="CHEBI:78442"/>
        <dbReference type="ChEBI" id="CHEBI:78520"/>
        <dbReference type="EC" id="1.2.1.70"/>
    </reaction>
</comment>
<comment type="miscellaneous">
    <text evidence="9">During catalysis, the active site Cys acts as a nucleophile attacking the alpha-carbonyl group of tRNA-bound glutamate with the formation of a thioester intermediate between enzyme and glutamate, and the concomitant release of tRNA(Glu). The thioester intermediate is finally reduced by direct hydride transfer from NADPH, to form the product GSA.</text>
</comment>
<name>A0A1S8DIQ7_9GAMM</name>
<dbReference type="STRING" id="254161.SAMN05216256_102203"/>
<dbReference type="UniPathway" id="UPA00251">
    <property type="reaction ID" value="UER00316"/>
</dbReference>
<dbReference type="SUPFAM" id="SSF69742">
    <property type="entry name" value="Glutamyl tRNA-reductase catalytic, N-terminal domain"/>
    <property type="match status" value="1"/>
</dbReference>
<dbReference type="EMBL" id="MUBC01000012">
    <property type="protein sequence ID" value="ONM44512.1"/>
    <property type="molecule type" value="Genomic_DNA"/>
</dbReference>
<evidence type="ECO:0000256" key="10">
    <source>
        <dbReference type="PIRSR" id="PIRSR000445-1"/>
    </source>
</evidence>
<feature type="binding site" evidence="9 12">
    <location>
        <begin position="187"/>
        <end position="192"/>
    </location>
    <ligand>
        <name>NADP(+)</name>
        <dbReference type="ChEBI" id="CHEBI:58349"/>
    </ligand>
</feature>
<feature type="binding site" evidence="9 11">
    <location>
        <position position="118"/>
    </location>
    <ligand>
        <name>substrate</name>
    </ligand>
</feature>
<evidence type="ECO:0000259" key="16">
    <source>
        <dbReference type="Pfam" id="PF01488"/>
    </source>
</evidence>
<dbReference type="PANTHER" id="PTHR43013">
    <property type="entry name" value="GLUTAMYL-TRNA REDUCTASE"/>
    <property type="match status" value="1"/>
</dbReference>
<dbReference type="SUPFAM" id="SSF51735">
    <property type="entry name" value="NAD(P)-binding Rossmann-fold domains"/>
    <property type="match status" value="1"/>
</dbReference>
<dbReference type="FunFam" id="3.40.50.720:FF:000031">
    <property type="entry name" value="Glutamyl-tRNA reductase"/>
    <property type="match status" value="1"/>
</dbReference>
<dbReference type="SUPFAM" id="SSF69075">
    <property type="entry name" value="Glutamyl tRNA-reductase dimerization domain"/>
    <property type="match status" value="1"/>
</dbReference>
<dbReference type="InterPro" id="IPR036343">
    <property type="entry name" value="GluRdtase_N_sf"/>
</dbReference>
<dbReference type="InterPro" id="IPR006151">
    <property type="entry name" value="Shikm_DH/Glu-tRNA_Rdtase"/>
</dbReference>
<dbReference type="RefSeq" id="WP_083726090.1">
    <property type="nucleotide sequence ID" value="NZ_FOUD01000002.1"/>
</dbReference>
<dbReference type="Gene3D" id="3.30.460.30">
    <property type="entry name" value="Glutamyl-tRNA reductase, N-terminal domain"/>
    <property type="match status" value="1"/>
</dbReference>
<keyword evidence="19" id="KW-1185">Reference proteome</keyword>
<evidence type="ECO:0000256" key="14">
    <source>
        <dbReference type="RuleBase" id="RU000584"/>
    </source>
</evidence>
<gene>
    <name evidence="9" type="primary">hemA</name>
    <name evidence="18" type="ORF">BXT89_07035</name>
</gene>
<dbReference type="NCBIfam" id="TIGR01035">
    <property type="entry name" value="hemA"/>
    <property type="match status" value="1"/>
</dbReference>
<feature type="binding site" evidence="9 11">
    <location>
        <position position="107"/>
    </location>
    <ligand>
        <name>substrate</name>
    </ligand>
</feature>
<protein>
    <recommendedName>
        <fullName evidence="8 9">Glutamyl-tRNA reductase</fullName>
        <shortName evidence="9">GluTR</shortName>
        <ecNumber evidence="3 9">1.2.1.70</ecNumber>
    </recommendedName>
</protein>
<dbReference type="InterPro" id="IPR015895">
    <property type="entry name" value="4pyrrol_synth_GluRdtase_N"/>
</dbReference>
<dbReference type="InterPro" id="IPR036453">
    <property type="entry name" value="GluRdtase_dimer_dom_sf"/>
</dbReference>
<keyword evidence="4 9" id="KW-0521">NADP</keyword>
<keyword evidence="5 9" id="KW-0560">Oxidoreductase</keyword>
<dbReference type="HAMAP" id="MF_00087">
    <property type="entry name" value="Glu_tRNA_reductase"/>
    <property type="match status" value="1"/>
</dbReference>
<evidence type="ECO:0000259" key="15">
    <source>
        <dbReference type="Pfam" id="PF00745"/>
    </source>
</evidence>
<proteinExistence type="inferred from homology"/>
<dbReference type="FunFam" id="3.30.460.30:FF:000001">
    <property type="entry name" value="Glutamyl-tRNA reductase"/>
    <property type="match status" value="1"/>
</dbReference>
<dbReference type="GO" id="GO:0050661">
    <property type="term" value="F:NADP binding"/>
    <property type="evidence" value="ECO:0007669"/>
    <property type="project" value="InterPro"/>
</dbReference>
<dbReference type="Proteomes" id="UP000242847">
    <property type="component" value="Unassembled WGS sequence"/>
</dbReference>
<feature type="binding site" evidence="9 11">
    <location>
        <begin position="49"/>
        <end position="52"/>
    </location>
    <ligand>
        <name>substrate</name>
    </ligand>
</feature>
<dbReference type="OrthoDB" id="110209at2"/>
<evidence type="ECO:0000256" key="2">
    <source>
        <dbReference type="ARBA" id="ARBA00005916"/>
    </source>
</evidence>
<dbReference type="GO" id="GO:0019353">
    <property type="term" value="P:protoporphyrinogen IX biosynthetic process from glutamate"/>
    <property type="evidence" value="ECO:0007669"/>
    <property type="project" value="TreeGrafter"/>
</dbReference>
<dbReference type="InterPro" id="IPR000343">
    <property type="entry name" value="4pyrrol_synth_GluRdtase"/>
</dbReference>
<dbReference type="Pfam" id="PF05201">
    <property type="entry name" value="GlutR_N"/>
    <property type="match status" value="1"/>
</dbReference>
<feature type="binding site" evidence="9 11">
    <location>
        <begin position="112"/>
        <end position="114"/>
    </location>
    <ligand>
        <name>substrate</name>
    </ligand>
</feature>
<evidence type="ECO:0000256" key="12">
    <source>
        <dbReference type="PIRSR" id="PIRSR000445-3"/>
    </source>
</evidence>
<evidence type="ECO:0000256" key="9">
    <source>
        <dbReference type="HAMAP-Rule" id="MF_00087"/>
    </source>
</evidence>
<dbReference type="AlphaFoldDB" id="A0A1S8DIQ7"/>
<dbReference type="CDD" id="cd05213">
    <property type="entry name" value="NAD_bind_Glutamyl_tRNA_reduct"/>
    <property type="match status" value="1"/>
</dbReference>
<accession>A0A1S8DIQ7</accession>
<feature type="site" description="Important for activity" evidence="9 13">
    <location>
        <position position="97"/>
    </location>
</feature>